<organism evidence="10">
    <name type="scientific">Absidia glauca</name>
    <name type="common">Pin mould</name>
    <dbReference type="NCBI Taxonomy" id="4829"/>
    <lineage>
        <taxon>Eukaryota</taxon>
        <taxon>Fungi</taxon>
        <taxon>Fungi incertae sedis</taxon>
        <taxon>Mucoromycota</taxon>
        <taxon>Mucoromycotina</taxon>
        <taxon>Mucoromycetes</taxon>
        <taxon>Mucorales</taxon>
        <taxon>Cunninghamellaceae</taxon>
        <taxon>Absidia</taxon>
    </lineage>
</organism>
<name>A0A168SXR0_ABSGL</name>
<evidence type="ECO:0000256" key="4">
    <source>
        <dbReference type="ARBA" id="ARBA00022777"/>
    </source>
</evidence>
<accession>A0A168SXR0</accession>
<dbReference type="PANTHER" id="PTHR19443">
    <property type="entry name" value="HEXOKINASE"/>
    <property type="match status" value="1"/>
</dbReference>
<keyword evidence="6" id="KW-0324">Glycolysis</keyword>
<keyword evidence="2 6" id="KW-0808">Transferase</keyword>
<dbReference type="PRINTS" id="PR00475">
    <property type="entry name" value="HEXOKINASE"/>
</dbReference>
<evidence type="ECO:0000256" key="2">
    <source>
        <dbReference type="ARBA" id="ARBA00022679"/>
    </source>
</evidence>
<dbReference type="InterPro" id="IPR022672">
    <property type="entry name" value="Hexokinase_N"/>
</dbReference>
<evidence type="ECO:0000313" key="10">
    <source>
        <dbReference type="EMBL" id="SAM09120.1"/>
    </source>
</evidence>
<dbReference type="PROSITE" id="PS51748">
    <property type="entry name" value="HEXOKINASE_2"/>
    <property type="match status" value="1"/>
</dbReference>
<dbReference type="GO" id="GO:0004340">
    <property type="term" value="F:glucokinase activity"/>
    <property type="evidence" value="ECO:0007669"/>
    <property type="project" value="TreeGrafter"/>
</dbReference>
<protein>
    <recommendedName>
        <fullName evidence="6">Phosphotransferase</fullName>
        <ecNumber evidence="6">2.7.1.-</ecNumber>
    </recommendedName>
</protein>
<reference evidence="10" key="1">
    <citation type="submission" date="2016-04" db="EMBL/GenBank/DDBJ databases">
        <authorList>
            <person name="Evans L.H."/>
            <person name="Alamgir A."/>
            <person name="Owens N."/>
            <person name="Weber N.D."/>
            <person name="Virtaneva K."/>
            <person name="Barbian K."/>
            <person name="Babar A."/>
            <person name="Rosenke K."/>
        </authorList>
    </citation>
    <scope>NUCLEOTIDE SEQUENCE [LARGE SCALE GENOMIC DNA]</scope>
    <source>
        <strain evidence="10">CBS 101.48</strain>
    </source>
</reference>
<gene>
    <name evidence="10" type="primary">ABSGL_14794.1 scaffold 14966</name>
</gene>
<dbReference type="OrthoDB" id="419537at2759"/>
<dbReference type="GO" id="GO:0006013">
    <property type="term" value="P:mannose metabolic process"/>
    <property type="evidence" value="ECO:0007669"/>
    <property type="project" value="TreeGrafter"/>
</dbReference>
<proteinExistence type="inferred from homology"/>
<dbReference type="UniPathway" id="UPA00109">
    <property type="reaction ID" value="UER00180"/>
</dbReference>
<dbReference type="SUPFAM" id="SSF53067">
    <property type="entry name" value="Actin-like ATPase domain"/>
    <property type="match status" value="2"/>
</dbReference>
<dbReference type="GO" id="GO:0008865">
    <property type="term" value="F:fructokinase activity"/>
    <property type="evidence" value="ECO:0007669"/>
    <property type="project" value="TreeGrafter"/>
</dbReference>
<dbReference type="Proteomes" id="UP000078561">
    <property type="component" value="Unassembled WGS sequence"/>
</dbReference>
<feature type="domain" description="Hexokinase C-terminal" evidence="9">
    <location>
        <begin position="205"/>
        <end position="453"/>
    </location>
</feature>
<feature type="region of interest" description="Disordered" evidence="7">
    <location>
        <begin position="461"/>
        <end position="480"/>
    </location>
</feature>
<dbReference type="Gene3D" id="3.30.420.40">
    <property type="match status" value="1"/>
</dbReference>
<dbReference type="GO" id="GO:0005739">
    <property type="term" value="C:mitochondrion"/>
    <property type="evidence" value="ECO:0007669"/>
    <property type="project" value="TreeGrafter"/>
</dbReference>
<dbReference type="GO" id="GO:0006096">
    <property type="term" value="P:glycolytic process"/>
    <property type="evidence" value="ECO:0007669"/>
    <property type="project" value="UniProtKB-UniPathway"/>
</dbReference>
<feature type="domain" description="Hexokinase N-terminal" evidence="8">
    <location>
        <begin position="3"/>
        <end position="199"/>
    </location>
</feature>
<dbReference type="STRING" id="4829.A0A168SXR0"/>
<dbReference type="Gene3D" id="3.40.367.20">
    <property type="match status" value="1"/>
</dbReference>
<dbReference type="GO" id="GO:0005524">
    <property type="term" value="F:ATP binding"/>
    <property type="evidence" value="ECO:0007669"/>
    <property type="project" value="UniProtKB-UniRule"/>
</dbReference>
<dbReference type="AlphaFoldDB" id="A0A168SXR0"/>
<keyword evidence="11" id="KW-1185">Reference proteome</keyword>
<evidence type="ECO:0000256" key="1">
    <source>
        <dbReference type="ARBA" id="ARBA00009225"/>
    </source>
</evidence>
<keyword evidence="3 6" id="KW-0547">Nucleotide-binding</keyword>
<dbReference type="GO" id="GO:0019158">
    <property type="term" value="F:mannokinase activity"/>
    <property type="evidence" value="ECO:0007669"/>
    <property type="project" value="TreeGrafter"/>
</dbReference>
<comment type="similarity">
    <text evidence="1 6">Belongs to the hexokinase family.</text>
</comment>
<evidence type="ECO:0000256" key="7">
    <source>
        <dbReference type="SAM" id="MobiDB-lite"/>
    </source>
</evidence>
<dbReference type="Pfam" id="PF00349">
    <property type="entry name" value="Hexokinase_1"/>
    <property type="match status" value="1"/>
</dbReference>
<keyword evidence="5 6" id="KW-0067">ATP-binding</keyword>
<dbReference type="GO" id="GO:0001678">
    <property type="term" value="P:intracellular glucose homeostasis"/>
    <property type="evidence" value="ECO:0007669"/>
    <property type="project" value="InterPro"/>
</dbReference>
<dbReference type="InterPro" id="IPR043129">
    <property type="entry name" value="ATPase_NBD"/>
</dbReference>
<dbReference type="EC" id="2.7.1.-" evidence="6"/>
<evidence type="ECO:0000259" key="8">
    <source>
        <dbReference type="Pfam" id="PF00349"/>
    </source>
</evidence>
<dbReference type="EMBL" id="LT554985">
    <property type="protein sequence ID" value="SAM09120.1"/>
    <property type="molecule type" value="Genomic_DNA"/>
</dbReference>
<keyword evidence="4 6" id="KW-0418">Kinase</keyword>
<dbReference type="PANTHER" id="PTHR19443:SF24">
    <property type="entry name" value="PHOSPHOTRANSFERASE"/>
    <property type="match status" value="1"/>
</dbReference>
<evidence type="ECO:0000256" key="3">
    <source>
        <dbReference type="ARBA" id="ARBA00022741"/>
    </source>
</evidence>
<dbReference type="Pfam" id="PF03727">
    <property type="entry name" value="Hexokinase_2"/>
    <property type="match status" value="1"/>
</dbReference>
<dbReference type="GO" id="GO:0005829">
    <property type="term" value="C:cytosol"/>
    <property type="evidence" value="ECO:0007669"/>
    <property type="project" value="TreeGrafter"/>
</dbReference>
<evidence type="ECO:0000256" key="6">
    <source>
        <dbReference type="RuleBase" id="RU362007"/>
    </source>
</evidence>
<dbReference type="GO" id="GO:0006006">
    <property type="term" value="P:glucose metabolic process"/>
    <property type="evidence" value="ECO:0007669"/>
    <property type="project" value="TreeGrafter"/>
</dbReference>
<dbReference type="OMA" id="HIAPNDP"/>
<evidence type="ECO:0000313" key="11">
    <source>
        <dbReference type="Proteomes" id="UP000078561"/>
    </source>
</evidence>
<evidence type="ECO:0000256" key="5">
    <source>
        <dbReference type="ARBA" id="ARBA00022840"/>
    </source>
</evidence>
<sequence length="508" mass="56463">MTLDAITQCFDLTAGQFEALVRGFQQEYDQGLNTAEATGLATMIPSYVTRLPTGQETGTFLALDLGGSTLRVCAVHLLGQGNVKVDEIKRSISMTDPLRTGSTLVFFDWMVDTVDQLLKDYGLQSTQALAMGVSWSFPIDQTSVSDGKILRMGKGFDLQDIEGQDLKTLFTDAFARKNVNVKVTALINDTVGVLVAHAYNDPDARIGFIYGTGTNAAYPEKVSRMLKLGSAYHQEHPHQEEMLVNTEIDIFGSDAYLPLNRFDRLLDANHSQPGFQLYEKMMSGAYLGELVRLAALELVQENALFDGHTPLEFKDMYSFETAQLSDLESRCNQSLEMRLHQLGSAFTFDAHTDYQPTEQDLATMTILCRTVATRGAKLAAAALASLIEQQHESLLQNQPIVIGVNGSTFERYPQMPERILAALSDWFGSDVASRIRLDVASDGAGIGGALIAMLYAEEEEEEEEERPSIEKAKHSRRSTPSCLCPWWVPLKQWLRSPLTKRRHLKKKD</sequence>
<dbReference type="InParanoid" id="A0A168SXR0"/>
<evidence type="ECO:0000259" key="9">
    <source>
        <dbReference type="Pfam" id="PF03727"/>
    </source>
</evidence>
<dbReference type="GO" id="GO:0005536">
    <property type="term" value="F:D-glucose binding"/>
    <property type="evidence" value="ECO:0007669"/>
    <property type="project" value="InterPro"/>
</dbReference>
<dbReference type="InterPro" id="IPR022673">
    <property type="entry name" value="Hexokinase_C"/>
</dbReference>
<dbReference type="InterPro" id="IPR001312">
    <property type="entry name" value="Hexokinase"/>
</dbReference>